<gene>
    <name evidence="1" type="ORF">GCM10017559_42070</name>
</gene>
<name>A0ABP6KPJ6_9ACTN</name>
<dbReference type="Gene3D" id="3.40.630.30">
    <property type="match status" value="1"/>
</dbReference>
<evidence type="ECO:0008006" key="3">
    <source>
        <dbReference type="Google" id="ProtNLM"/>
    </source>
</evidence>
<organism evidence="1 2">
    <name type="scientific">Streptosporangium longisporum</name>
    <dbReference type="NCBI Taxonomy" id="46187"/>
    <lineage>
        <taxon>Bacteria</taxon>
        <taxon>Bacillati</taxon>
        <taxon>Actinomycetota</taxon>
        <taxon>Actinomycetes</taxon>
        <taxon>Streptosporangiales</taxon>
        <taxon>Streptosporangiaceae</taxon>
        <taxon>Streptosporangium</taxon>
    </lineage>
</organism>
<comment type="caution">
    <text evidence="1">The sequence shown here is derived from an EMBL/GenBank/DDBJ whole genome shotgun (WGS) entry which is preliminary data.</text>
</comment>
<dbReference type="EMBL" id="BAAAWD010000011">
    <property type="protein sequence ID" value="GAA3014365.1"/>
    <property type="molecule type" value="Genomic_DNA"/>
</dbReference>
<accession>A0ABP6KPJ6</accession>
<proteinExistence type="predicted"/>
<dbReference type="InterPro" id="IPR016181">
    <property type="entry name" value="Acyl_CoA_acyltransferase"/>
</dbReference>
<sequence length="223" mass="25090">MRPGPIAAERIQGDRIVLIPHVETQRTTLAIADLSDGVALYELLLGLGLHSMPPLKVFLEQIKKQNISALFAIRLRHTGETVGFGTLHEMDPAGHIQVGIFTDTDKARYGLGGEAMMLLVNYAFATWENVRKVYFVTTDASIDRLGWVGGLIPKEATLPQHMFFQGCLWDVHFYAIYRRMWEKQGADVLNRLVAGPGAVRPKGLRAFVRHLRKLVTRPKEYAR</sequence>
<keyword evidence="2" id="KW-1185">Reference proteome</keyword>
<evidence type="ECO:0000313" key="2">
    <source>
        <dbReference type="Proteomes" id="UP001499930"/>
    </source>
</evidence>
<reference evidence="2" key="1">
    <citation type="journal article" date="2019" name="Int. J. Syst. Evol. Microbiol.">
        <title>The Global Catalogue of Microorganisms (GCM) 10K type strain sequencing project: providing services to taxonomists for standard genome sequencing and annotation.</title>
        <authorList>
            <consortium name="The Broad Institute Genomics Platform"/>
            <consortium name="The Broad Institute Genome Sequencing Center for Infectious Disease"/>
            <person name="Wu L."/>
            <person name="Ma J."/>
        </authorList>
    </citation>
    <scope>NUCLEOTIDE SEQUENCE [LARGE SCALE GENOMIC DNA]</scope>
    <source>
        <strain evidence="2">JCM 3106</strain>
    </source>
</reference>
<protein>
    <recommendedName>
        <fullName evidence="3">N-acetyltransferase domain-containing protein</fullName>
    </recommendedName>
</protein>
<dbReference type="Proteomes" id="UP001499930">
    <property type="component" value="Unassembled WGS sequence"/>
</dbReference>
<evidence type="ECO:0000313" key="1">
    <source>
        <dbReference type="EMBL" id="GAA3014365.1"/>
    </source>
</evidence>
<dbReference type="SUPFAM" id="SSF55729">
    <property type="entry name" value="Acyl-CoA N-acyltransferases (Nat)"/>
    <property type="match status" value="1"/>
</dbReference>